<accession>A0ABD1STC5</accession>
<dbReference type="PANTHER" id="PTHR34660:SF7">
    <property type="entry name" value="DNA LIGASE-LIKE PROTEIN"/>
    <property type="match status" value="1"/>
</dbReference>
<evidence type="ECO:0000256" key="1">
    <source>
        <dbReference type="SAM" id="MobiDB-lite"/>
    </source>
</evidence>
<dbReference type="AlphaFoldDB" id="A0ABD1STC5"/>
<organism evidence="2 3">
    <name type="scientific">Abeliophyllum distichum</name>
    <dbReference type="NCBI Taxonomy" id="126358"/>
    <lineage>
        <taxon>Eukaryota</taxon>
        <taxon>Viridiplantae</taxon>
        <taxon>Streptophyta</taxon>
        <taxon>Embryophyta</taxon>
        <taxon>Tracheophyta</taxon>
        <taxon>Spermatophyta</taxon>
        <taxon>Magnoliopsida</taxon>
        <taxon>eudicotyledons</taxon>
        <taxon>Gunneridae</taxon>
        <taxon>Pentapetalae</taxon>
        <taxon>asterids</taxon>
        <taxon>lamiids</taxon>
        <taxon>Lamiales</taxon>
        <taxon>Oleaceae</taxon>
        <taxon>Forsythieae</taxon>
        <taxon>Abeliophyllum</taxon>
    </lineage>
</organism>
<gene>
    <name evidence="2" type="ORF">Adt_19573</name>
</gene>
<feature type="compositionally biased region" description="Polar residues" evidence="1">
    <location>
        <begin position="164"/>
        <end position="178"/>
    </location>
</feature>
<dbReference type="Proteomes" id="UP001604336">
    <property type="component" value="Unassembled WGS sequence"/>
</dbReference>
<dbReference type="PANTHER" id="PTHR34660">
    <property type="entry name" value="MYB-LIKE PROTEIN X"/>
    <property type="match status" value="1"/>
</dbReference>
<keyword evidence="3" id="KW-1185">Reference proteome</keyword>
<sequence>MSRCFPYPPPGYSLSRASNEALIESIKLQKERKNSNEERKKEKRREKKEKRKEKKEKKEKKKGKTNQNTGKSHNVDNARVGENIWVDSRGGLLHKGKKAEIEQLERSSLTEEHEQPVCSRIPSSSSDSTENSNKRKRHTSSIDGSNSLGNIIKIRLSSKKKNVPDTSSNKPQLCSTSGRVDFPVQRKDEIVLRASKGTVCPTSEGTHNLVQGFPTRTDQELVFSASRQTESAAQGKLGTSSGANAVLTPTQRLELQYKNLVENWVPSELHNLANDPNDQEWLFQSKDKGVRPEKRFRSSGDGMSCSSSLALWPQSKYLPDADIYALPFVVPF</sequence>
<evidence type="ECO:0000313" key="3">
    <source>
        <dbReference type="Proteomes" id="UP001604336"/>
    </source>
</evidence>
<name>A0ABD1STC5_9LAMI</name>
<feature type="compositionally biased region" description="Basic residues" evidence="1">
    <location>
        <begin position="41"/>
        <end position="64"/>
    </location>
</feature>
<feature type="region of interest" description="Disordered" evidence="1">
    <location>
        <begin position="26"/>
        <end position="178"/>
    </location>
</feature>
<feature type="compositionally biased region" description="Basic and acidic residues" evidence="1">
    <location>
        <begin position="27"/>
        <end position="40"/>
    </location>
</feature>
<reference evidence="3" key="1">
    <citation type="submission" date="2024-07" db="EMBL/GenBank/DDBJ databases">
        <title>Two chromosome-level genome assemblies of Korean endemic species Abeliophyllum distichum and Forsythia ovata (Oleaceae).</title>
        <authorList>
            <person name="Jang H."/>
        </authorList>
    </citation>
    <scope>NUCLEOTIDE SEQUENCE [LARGE SCALE GENOMIC DNA]</scope>
</reference>
<protein>
    <submittedName>
        <fullName evidence="2">Uncharacterized protein</fullName>
    </submittedName>
</protein>
<proteinExistence type="predicted"/>
<evidence type="ECO:0000313" key="2">
    <source>
        <dbReference type="EMBL" id="KAL2503952.1"/>
    </source>
</evidence>
<dbReference type="EMBL" id="JBFOLK010000006">
    <property type="protein sequence ID" value="KAL2503952.1"/>
    <property type="molecule type" value="Genomic_DNA"/>
</dbReference>
<feature type="compositionally biased region" description="Basic and acidic residues" evidence="1">
    <location>
        <begin position="98"/>
        <end position="115"/>
    </location>
</feature>
<comment type="caution">
    <text evidence="2">The sequence shown here is derived from an EMBL/GenBank/DDBJ whole genome shotgun (WGS) entry which is preliminary data.</text>
</comment>